<evidence type="ECO:0000256" key="2">
    <source>
        <dbReference type="SAM" id="Phobius"/>
    </source>
</evidence>
<evidence type="ECO:0000313" key="4">
    <source>
        <dbReference type="EMBL" id="CDJ42306.1"/>
    </source>
</evidence>
<keyword evidence="2" id="KW-0812">Transmembrane</keyword>
<dbReference type="OrthoDB" id="10437880at2759"/>
<reference evidence="4" key="1">
    <citation type="submission" date="2013-10" db="EMBL/GenBank/DDBJ databases">
        <title>Genomic analysis of the causative agents of coccidiosis in chickens.</title>
        <authorList>
            <person name="Reid A.J."/>
            <person name="Blake D."/>
            <person name="Billington K."/>
            <person name="Browne H."/>
            <person name="Dunn M."/>
            <person name="Hung S."/>
            <person name="Kawahara F."/>
            <person name="Miranda-Saavedra D."/>
            <person name="Mourier T."/>
            <person name="Nagra H."/>
            <person name="Otto T.D."/>
            <person name="Rawlings N."/>
            <person name="Sanchez A."/>
            <person name="Sanders M."/>
            <person name="Subramaniam C."/>
            <person name="Tay Y."/>
            <person name="Dear P."/>
            <person name="Doerig C."/>
            <person name="Gruber A."/>
            <person name="Parkinson J."/>
            <person name="Shirley M."/>
            <person name="Wan K.L."/>
            <person name="Berriman M."/>
            <person name="Tomley F."/>
            <person name="Pain A."/>
        </authorList>
    </citation>
    <scope>NUCLEOTIDE SEQUENCE [LARGE SCALE GENOMIC DNA]</scope>
    <source>
        <strain evidence="4">Houghton</strain>
    </source>
</reference>
<accession>U6KWF6</accession>
<reference evidence="4" key="2">
    <citation type="submission" date="2013-10" db="EMBL/GenBank/DDBJ databases">
        <authorList>
            <person name="Aslett M."/>
        </authorList>
    </citation>
    <scope>NUCLEOTIDE SEQUENCE [LARGE SCALE GENOMIC DNA]</scope>
    <source>
        <strain evidence="4">Houghton</strain>
    </source>
</reference>
<sequence>MVRSLASFVFFASLAAVTAAASGPTPALGSLGYEPQTASQVSVDVPMGQQKQEAILRRRSRGARVLLATSALAATLAVAFLVMHCFIVLKNSQHRGARLRRLSSDDEGACEVSRSDSGMNKVRRQAAQRMGMDANDRSLLGLTLCCRLRTRRFRLLQVDTKWLVVASPTVELASGDTQGDEASGGEGRGQMLVR</sequence>
<dbReference type="GeneID" id="25252858"/>
<keyword evidence="2" id="KW-0472">Membrane</keyword>
<evidence type="ECO:0000256" key="3">
    <source>
        <dbReference type="SAM" id="SignalP"/>
    </source>
</evidence>
<gene>
    <name evidence="4" type="ORF">ETH_00018625</name>
</gene>
<dbReference type="AlphaFoldDB" id="U6KWF6"/>
<dbReference type="VEuPathDB" id="ToxoDB:ETH2_1500100"/>
<keyword evidence="3" id="KW-0732">Signal</keyword>
<dbReference type="RefSeq" id="XP_013233056.1">
    <property type="nucleotide sequence ID" value="XM_013377602.1"/>
</dbReference>
<dbReference type="Proteomes" id="UP000030747">
    <property type="component" value="Unassembled WGS sequence"/>
</dbReference>
<evidence type="ECO:0000313" key="5">
    <source>
        <dbReference type="Proteomes" id="UP000030747"/>
    </source>
</evidence>
<organism evidence="4 5">
    <name type="scientific">Eimeria tenella</name>
    <name type="common">Coccidian parasite</name>
    <dbReference type="NCBI Taxonomy" id="5802"/>
    <lineage>
        <taxon>Eukaryota</taxon>
        <taxon>Sar</taxon>
        <taxon>Alveolata</taxon>
        <taxon>Apicomplexa</taxon>
        <taxon>Conoidasida</taxon>
        <taxon>Coccidia</taxon>
        <taxon>Eucoccidiorida</taxon>
        <taxon>Eimeriorina</taxon>
        <taxon>Eimeriidae</taxon>
        <taxon>Eimeria</taxon>
    </lineage>
</organism>
<feature type="signal peptide" evidence="3">
    <location>
        <begin position="1"/>
        <end position="20"/>
    </location>
</feature>
<dbReference type="EMBL" id="HG675711">
    <property type="protein sequence ID" value="CDJ42306.1"/>
    <property type="molecule type" value="Genomic_DNA"/>
</dbReference>
<dbReference type="VEuPathDB" id="ToxoDB:ETH_00018625"/>
<feature type="transmembrane region" description="Helical" evidence="2">
    <location>
        <begin position="65"/>
        <end position="89"/>
    </location>
</feature>
<feature type="region of interest" description="Disordered" evidence="1">
    <location>
        <begin position="174"/>
        <end position="194"/>
    </location>
</feature>
<keyword evidence="5" id="KW-1185">Reference proteome</keyword>
<name>U6KWF6_EIMTE</name>
<feature type="chain" id="PRO_5004671929" evidence="3">
    <location>
        <begin position="21"/>
        <end position="194"/>
    </location>
</feature>
<keyword evidence="2" id="KW-1133">Transmembrane helix</keyword>
<protein>
    <submittedName>
        <fullName evidence="4">Uncharacterized protein</fullName>
    </submittedName>
</protein>
<proteinExistence type="predicted"/>
<evidence type="ECO:0000256" key="1">
    <source>
        <dbReference type="SAM" id="MobiDB-lite"/>
    </source>
</evidence>